<evidence type="ECO:0000259" key="6">
    <source>
        <dbReference type="PROSITE" id="PS50893"/>
    </source>
</evidence>
<feature type="domain" description="ABC transporter" evidence="6">
    <location>
        <begin position="6"/>
        <end position="245"/>
    </location>
</feature>
<dbReference type="InterPro" id="IPR017871">
    <property type="entry name" value="ABC_transporter-like_CS"/>
</dbReference>
<dbReference type="KEGG" id="pamo:BAR1_07185"/>
<dbReference type="GO" id="GO:0005524">
    <property type="term" value="F:ATP binding"/>
    <property type="evidence" value="ECO:0007669"/>
    <property type="project" value="UniProtKB-KW"/>
</dbReference>
<evidence type="ECO:0000256" key="4">
    <source>
        <dbReference type="ARBA" id="ARBA00022741"/>
    </source>
</evidence>
<dbReference type="Gene3D" id="3.40.50.300">
    <property type="entry name" value="P-loop containing nucleotide triphosphate hydrolases"/>
    <property type="match status" value="2"/>
</dbReference>
<dbReference type="SMART" id="SM00382">
    <property type="entry name" value="AAA"/>
    <property type="match status" value="2"/>
</dbReference>
<dbReference type="InterPro" id="IPR003439">
    <property type="entry name" value="ABC_transporter-like_ATP-bd"/>
</dbReference>
<dbReference type="Pfam" id="PF00005">
    <property type="entry name" value="ABC_tran"/>
    <property type="match status" value="2"/>
</dbReference>
<dbReference type="EMBL" id="CP032125">
    <property type="protein sequence ID" value="AXX97731.1"/>
    <property type="molecule type" value="Genomic_DNA"/>
</dbReference>
<dbReference type="PANTHER" id="PTHR43790">
    <property type="entry name" value="CARBOHYDRATE TRANSPORT ATP-BINDING PROTEIN MG119-RELATED"/>
    <property type="match status" value="1"/>
</dbReference>
<evidence type="ECO:0000256" key="2">
    <source>
        <dbReference type="ARBA" id="ARBA00022597"/>
    </source>
</evidence>
<keyword evidence="1" id="KW-0813">Transport</keyword>
<dbReference type="InterPro" id="IPR003593">
    <property type="entry name" value="AAA+_ATPase"/>
</dbReference>
<dbReference type="PROSITE" id="PS50893">
    <property type="entry name" value="ABC_TRANSPORTER_2"/>
    <property type="match status" value="2"/>
</dbReference>
<dbReference type="PANTHER" id="PTHR43790:SF9">
    <property type="entry name" value="GALACTOFURANOSE TRANSPORTER ATP-BINDING PROTEIN YTFR"/>
    <property type="match status" value="1"/>
</dbReference>
<dbReference type="AlphaFoldDB" id="A0A347UFV3"/>
<dbReference type="SUPFAM" id="SSF52540">
    <property type="entry name" value="P-loop containing nucleoside triphosphate hydrolases"/>
    <property type="match status" value="2"/>
</dbReference>
<organism evidence="7 8">
    <name type="scientific">Profundibacter amoris</name>
    <dbReference type="NCBI Taxonomy" id="2171755"/>
    <lineage>
        <taxon>Bacteria</taxon>
        <taxon>Pseudomonadati</taxon>
        <taxon>Pseudomonadota</taxon>
        <taxon>Alphaproteobacteria</taxon>
        <taxon>Rhodobacterales</taxon>
        <taxon>Paracoccaceae</taxon>
        <taxon>Profundibacter</taxon>
    </lineage>
</organism>
<keyword evidence="4" id="KW-0547">Nucleotide-binding</keyword>
<dbReference type="Proteomes" id="UP000261704">
    <property type="component" value="Chromosome"/>
</dbReference>
<evidence type="ECO:0000256" key="3">
    <source>
        <dbReference type="ARBA" id="ARBA00022737"/>
    </source>
</evidence>
<dbReference type="OrthoDB" id="9805029at2"/>
<keyword evidence="3" id="KW-0677">Repeat</keyword>
<dbReference type="CDD" id="cd03215">
    <property type="entry name" value="ABC_Carb_Monos_II"/>
    <property type="match status" value="1"/>
</dbReference>
<evidence type="ECO:0000313" key="7">
    <source>
        <dbReference type="EMBL" id="AXX97731.1"/>
    </source>
</evidence>
<accession>A0A347UFV3</accession>
<dbReference type="InterPro" id="IPR050107">
    <property type="entry name" value="ABC_carbohydrate_import_ATPase"/>
</dbReference>
<name>A0A347UFV3_9RHOB</name>
<protein>
    <submittedName>
        <fullName evidence="7">Sugar ABC transporter ATP-binding protein</fullName>
    </submittedName>
</protein>
<gene>
    <name evidence="7" type="ORF">BAR1_07185</name>
</gene>
<keyword evidence="8" id="KW-1185">Reference proteome</keyword>
<dbReference type="RefSeq" id="WP_118942388.1">
    <property type="nucleotide sequence ID" value="NZ_CP032125.1"/>
</dbReference>
<proteinExistence type="predicted"/>
<sequence length="510" mass="54859">MSKAAVEIQGLTKAFGTNRVLRGIDLELNSGEVTVLMGANGAGKSTLVKVICGVHPADTGTIRLHGEELKTTTPSEAIRAGIVTVHQNINDGVIPDLDVASNLMLDTLAEPGSGFFLKRRAIRQKAQKLAQSMGLDVDVNQPVSELALADRQLVAIARAMAHEPRLMILDEPTSSLSATEAARLFTLLDRLRDAGVAILYISHRTSDIHRIADRIVSMRDGEIVGTFEEKPLDYEAAVNAMLGHSMSEVDLDIKSAGQPVLELKDLQIREGTSKINLTVHADEVLAITGLVGSGKSELAAILYGLKKPAGGAMSLLGAPYNPKSPRHAIDTGVFMCAKDRGTNGVLQDHNLTKNITAPFLARFSTLSFVNRRHEARATRQTINDLNIVCQSEQDDIGTLSGGNQQKVVIGRWLSQPSDLLILDEPFQGVDIKARRDIGAKIRETAKGRATIVLASEMDEVLEIADRIIVLADHAIVGEHRNIDLDVKQVVAEVAGMTNGTNGQTNTQVNG</sequence>
<evidence type="ECO:0000256" key="1">
    <source>
        <dbReference type="ARBA" id="ARBA00022448"/>
    </source>
</evidence>
<evidence type="ECO:0000313" key="8">
    <source>
        <dbReference type="Proteomes" id="UP000261704"/>
    </source>
</evidence>
<keyword evidence="2" id="KW-0762">Sugar transport</keyword>
<dbReference type="GO" id="GO:0016887">
    <property type="term" value="F:ATP hydrolysis activity"/>
    <property type="evidence" value="ECO:0007669"/>
    <property type="project" value="InterPro"/>
</dbReference>
<reference evidence="7 8" key="1">
    <citation type="submission" date="2018-09" db="EMBL/GenBank/DDBJ databases">
        <title>Profundibacter amoris BAR1 gen. nov., sp. nov., a new member of the Roseobacter clade isolated at Lokis Castle Vent Field on the Arctic Mid-Oceanic Ridge.</title>
        <authorList>
            <person name="Le Moine Bauer S."/>
            <person name="Sjoeberg A.G."/>
            <person name="L'Haridon S."/>
            <person name="Stokke R."/>
            <person name="Roalkvam I."/>
            <person name="Steen I.H."/>
            <person name="Dahle H."/>
        </authorList>
    </citation>
    <scope>NUCLEOTIDE SEQUENCE [LARGE SCALE GENOMIC DNA]</scope>
    <source>
        <strain evidence="7 8">BAR1</strain>
    </source>
</reference>
<dbReference type="CDD" id="cd03216">
    <property type="entry name" value="ABC_Carb_Monos_I"/>
    <property type="match status" value="1"/>
</dbReference>
<keyword evidence="5 7" id="KW-0067">ATP-binding</keyword>
<feature type="domain" description="ABC transporter" evidence="6">
    <location>
        <begin position="251"/>
        <end position="497"/>
    </location>
</feature>
<dbReference type="InterPro" id="IPR027417">
    <property type="entry name" value="P-loop_NTPase"/>
</dbReference>
<dbReference type="PROSITE" id="PS00211">
    <property type="entry name" value="ABC_TRANSPORTER_1"/>
    <property type="match status" value="1"/>
</dbReference>
<evidence type="ECO:0000256" key="5">
    <source>
        <dbReference type="ARBA" id="ARBA00022840"/>
    </source>
</evidence>